<feature type="region of interest" description="Disordered" evidence="9">
    <location>
        <begin position="384"/>
        <end position="411"/>
    </location>
</feature>
<dbReference type="Pfam" id="PF00018">
    <property type="entry name" value="SH3_1"/>
    <property type="match status" value="1"/>
</dbReference>
<dbReference type="SUPFAM" id="SSF50044">
    <property type="entry name" value="SH3-domain"/>
    <property type="match status" value="1"/>
</dbReference>
<keyword evidence="5" id="KW-0206">Cytoskeleton</keyword>
<evidence type="ECO:0000256" key="7">
    <source>
        <dbReference type="PROSITE-ProRule" id="PRU01077"/>
    </source>
</evidence>
<evidence type="ECO:0000313" key="12">
    <source>
        <dbReference type="EMBL" id="TPX35207.1"/>
    </source>
</evidence>
<evidence type="ECO:0000256" key="6">
    <source>
        <dbReference type="PROSITE-ProRule" id="PRU00192"/>
    </source>
</evidence>
<dbReference type="GO" id="GO:0032153">
    <property type="term" value="C:cell division site"/>
    <property type="evidence" value="ECO:0007669"/>
    <property type="project" value="TreeGrafter"/>
</dbReference>
<keyword evidence="4" id="KW-0597">Phosphoprotein</keyword>
<dbReference type="GO" id="GO:0030864">
    <property type="term" value="C:cortical actin cytoskeleton"/>
    <property type="evidence" value="ECO:0007669"/>
    <property type="project" value="UniProtKB-ARBA"/>
</dbReference>
<evidence type="ECO:0000259" key="11">
    <source>
        <dbReference type="PROSITE" id="PS51741"/>
    </source>
</evidence>
<dbReference type="SMART" id="SM00055">
    <property type="entry name" value="FCH"/>
    <property type="match status" value="1"/>
</dbReference>
<protein>
    <recommendedName>
        <fullName evidence="14">F-BAR domain-containing protein</fullName>
    </recommendedName>
</protein>
<feature type="region of interest" description="Disordered" evidence="9">
    <location>
        <begin position="319"/>
        <end position="356"/>
    </location>
</feature>
<keyword evidence="2 6" id="KW-0728">SH3 domain</keyword>
<dbReference type="GeneID" id="42003574"/>
<dbReference type="InterPro" id="IPR027267">
    <property type="entry name" value="AH/BAR_dom_sf"/>
</dbReference>
<feature type="compositionally biased region" description="Low complexity" evidence="9">
    <location>
        <begin position="319"/>
        <end position="334"/>
    </location>
</feature>
<evidence type="ECO:0000256" key="1">
    <source>
        <dbReference type="ARBA" id="ARBA00004245"/>
    </source>
</evidence>
<proteinExistence type="predicted"/>
<evidence type="ECO:0000256" key="9">
    <source>
        <dbReference type="SAM" id="MobiDB-lite"/>
    </source>
</evidence>
<dbReference type="PANTHER" id="PTHR23065">
    <property type="entry name" value="PROLINE-SERINE-THREONINE PHOSPHATASE INTERACTING PROTEIN 1"/>
    <property type="match status" value="1"/>
</dbReference>
<dbReference type="GO" id="GO:0030036">
    <property type="term" value="P:actin cytoskeleton organization"/>
    <property type="evidence" value="ECO:0007669"/>
    <property type="project" value="UniProtKB-ARBA"/>
</dbReference>
<dbReference type="RefSeq" id="XP_031025734.1">
    <property type="nucleotide sequence ID" value="XM_031168277.1"/>
</dbReference>
<dbReference type="PANTHER" id="PTHR23065:SF7">
    <property type="entry name" value="NOSTRIN, ISOFORM H"/>
    <property type="match status" value="1"/>
</dbReference>
<dbReference type="InterPro" id="IPR031160">
    <property type="entry name" value="F_BAR_dom"/>
</dbReference>
<dbReference type="GO" id="GO:0005886">
    <property type="term" value="C:plasma membrane"/>
    <property type="evidence" value="ECO:0007669"/>
    <property type="project" value="TreeGrafter"/>
</dbReference>
<dbReference type="OrthoDB" id="27823at2759"/>
<dbReference type="PROSITE" id="PS50002">
    <property type="entry name" value="SH3"/>
    <property type="match status" value="1"/>
</dbReference>
<dbReference type="EMBL" id="QEAO01000009">
    <property type="protein sequence ID" value="TPX35207.1"/>
    <property type="molecule type" value="Genomic_DNA"/>
</dbReference>
<dbReference type="Proteomes" id="UP000319731">
    <property type="component" value="Unassembled WGS sequence"/>
</dbReference>
<accession>A0A507C255</accession>
<evidence type="ECO:0000256" key="5">
    <source>
        <dbReference type="ARBA" id="ARBA00023212"/>
    </source>
</evidence>
<organism evidence="12 13">
    <name type="scientific">Synchytrium microbalum</name>
    <dbReference type="NCBI Taxonomy" id="1806994"/>
    <lineage>
        <taxon>Eukaryota</taxon>
        <taxon>Fungi</taxon>
        <taxon>Fungi incertae sedis</taxon>
        <taxon>Chytridiomycota</taxon>
        <taxon>Chytridiomycota incertae sedis</taxon>
        <taxon>Chytridiomycetes</taxon>
        <taxon>Synchytriales</taxon>
        <taxon>Synchytriaceae</taxon>
        <taxon>Synchytrium</taxon>
    </lineage>
</organism>
<dbReference type="Gene3D" id="1.20.1270.60">
    <property type="entry name" value="Arfaptin homology (AH) domain/BAR domain"/>
    <property type="match status" value="1"/>
</dbReference>
<comment type="subcellular location">
    <subcellularLocation>
        <location evidence="1">Cytoplasm</location>
        <location evidence="1">Cytoskeleton</location>
    </subcellularLocation>
</comment>
<gene>
    <name evidence="12" type="ORF">SmJEL517_g02349</name>
</gene>
<evidence type="ECO:0000256" key="8">
    <source>
        <dbReference type="SAM" id="Coils"/>
    </source>
</evidence>
<dbReference type="Pfam" id="PF00611">
    <property type="entry name" value="FCH"/>
    <property type="match status" value="1"/>
</dbReference>
<dbReference type="Gene3D" id="2.30.30.40">
    <property type="entry name" value="SH3 Domains"/>
    <property type="match status" value="1"/>
</dbReference>
<feature type="domain" description="SH3" evidence="10">
    <location>
        <begin position="430"/>
        <end position="467"/>
    </location>
</feature>
<dbReference type="PROSITE" id="PS51741">
    <property type="entry name" value="F_BAR"/>
    <property type="match status" value="1"/>
</dbReference>
<evidence type="ECO:0000256" key="3">
    <source>
        <dbReference type="ARBA" id="ARBA00022490"/>
    </source>
</evidence>
<dbReference type="AlphaFoldDB" id="A0A507C255"/>
<reference evidence="12 13" key="1">
    <citation type="journal article" date="2019" name="Sci. Rep.">
        <title>Comparative genomics of chytrid fungi reveal insights into the obligate biotrophic and pathogenic lifestyle of Synchytrium endobioticum.</title>
        <authorList>
            <person name="van de Vossenberg B.T.L.H."/>
            <person name="Warris S."/>
            <person name="Nguyen H.D.T."/>
            <person name="van Gent-Pelzer M.P.E."/>
            <person name="Joly D.L."/>
            <person name="van de Geest H.C."/>
            <person name="Bonants P.J.M."/>
            <person name="Smith D.S."/>
            <person name="Levesque C.A."/>
            <person name="van der Lee T.A.J."/>
        </authorList>
    </citation>
    <scope>NUCLEOTIDE SEQUENCE [LARGE SCALE GENOMIC DNA]</scope>
    <source>
        <strain evidence="12 13">JEL517</strain>
    </source>
</reference>
<keyword evidence="13" id="KW-1185">Reference proteome</keyword>
<feature type="compositionally biased region" description="Polar residues" evidence="9">
    <location>
        <begin position="390"/>
        <end position="411"/>
    </location>
</feature>
<dbReference type="InterPro" id="IPR001060">
    <property type="entry name" value="FCH_dom"/>
</dbReference>
<comment type="caution">
    <text evidence="12">The sequence shown here is derived from an EMBL/GenBank/DDBJ whole genome shotgun (WGS) entry which is preliminary data.</text>
</comment>
<keyword evidence="3" id="KW-0963">Cytoplasm</keyword>
<dbReference type="STRING" id="1806994.A0A507C255"/>
<evidence type="ECO:0008006" key="14">
    <source>
        <dbReference type="Google" id="ProtNLM"/>
    </source>
</evidence>
<evidence type="ECO:0000259" key="10">
    <source>
        <dbReference type="PROSITE" id="PS50002"/>
    </source>
</evidence>
<evidence type="ECO:0000313" key="13">
    <source>
        <dbReference type="Proteomes" id="UP000319731"/>
    </source>
</evidence>
<evidence type="ECO:0000256" key="2">
    <source>
        <dbReference type="ARBA" id="ARBA00022443"/>
    </source>
</evidence>
<dbReference type="InterPro" id="IPR001452">
    <property type="entry name" value="SH3_domain"/>
</dbReference>
<dbReference type="SUPFAM" id="SSF103657">
    <property type="entry name" value="BAR/IMD domain-like"/>
    <property type="match status" value="1"/>
</dbReference>
<dbReference type="CDD" id="cd00174">
    <property type="entry name" value="SH3"/>
    <property type="match status" value="1"/>
</dbReference>
<evidence type="ECO:0000256" key="4">
    <source>
        <dbReference type="ARBA" id="ARBA00022553"/>
    </source>
</evidence>
<sequence length="467" mass="51921">MAMIPSQSGKGLGGAFEHSFWGESDKGLDQLMSRLRSGKHVSEELASMLKERASIEEDYGKRLAKLTKTYSAKEEIGTLRDSLDVLQKELDGTSKAHLELANAIRVQLERPLNDLIAAQSTIRKNHTTNIEKHLKNKSALANQCQKAKERYEARCVELNSLRASQSNAKPDQLDKIRTKIDKTQTAMNQADGEYIAAVEKTREAFSKWQDDFRIACVECQKLEVDRIEFLRNSCWNYANLFSKACVQDDEASVVFEQACERIRTSLERCDIDKDIVTALEKYSTGSTIPLPPTYINFYTNSSERPSALPLVNQTAGNYAAQSPRASATAAPTSRFGSKDNMSSSSGVVKSSSKDDLNSAASRDKLNVLNVAASNAMGIAGPVSPAHQRQYEQSGHPSTSNDNFATSGQQPQEGEPVFYEYDPWDIKENIPTLFQVRVLYDYQSQAFEELSVTRGQVLPVITTQDDGW</sequence>
<feature type="coiled-coil region" evidence="8">
    <location>
        <begin position="130"/>
        <end position="193"/>
    </location>
</feature>
<feature type="domain" description="F-BAR" evidence="11">
    <location>
        <begin position="14"/>
        <end position="274"/>
    </location>
</feature>
<keyword evidence="7 8" id="KW-0175">Coiled coil</keyword>
<dbReference type="InterPro" id="IPR036028">
    <property type="entry name" value="SH3-like_dom_sf"/>
</dbReference>
<name>A0A507C255_9FUNG</name>